<dbReference type="Proteomes" id="UP000821853">
    <property type="component" value="Chromosome 9"/>
</dbReference>
<sequence length="351" mass="38132">MKWPCLFMNDLDISTYLSCGSVVIGRAFYAHAHDPASSTPVRGHYFFEAKKPKGVSFVDAAGCIGDAVKAYTGLHYLGRLTSGDTVLVMDGASSFGAIAVQLAQHWGAKVITTVSSDDEALYLEALKGQVARVVDLRKTDNLGSGSDFHTGYTIGVNNNNNNNNNVNNNKSGSATALLPACMQESGGLGIDLVLDNGVTQFADTNYRILLEDTYKHPVPTKHDIVSCLAVGGRWITSKSDLQETGIEIFVMFALHETNKFCKRVTHYLVLLLVSSFIVNCYSCVSFFLDSGETDILMDIMEKVSSGVIRPNIHHTVPFEAVPDILQGLLRKEGGEGCDEDEVSKATYQTLQ</sequence>
<dbReference type="InterPro" id="IPR020843">
    <property type="entry name" value="ER"/>
</dbReference>
<evidence type="ECO:0000256" key="1">
    <source>
        <dbReference type="SAM" id="Phobius"/>
    </source>
</evidence>
<dbReference type="InterPro" id="IPR036291">
    <property type="entry name" value="NAD(P)-bd_dom_sf"/>
</dbReference>
<feature type="domain" description="Enoyl reductase (ER)" evidence="2">
    <location>
        <begin position="9"/>
        <end position="325"/>
    </location>
</feature>
<keyword evidence="1" id="KW-1133">Transmembrane helix</keyword>
<evidence type="ECO:0000313" key="3">
    <source>
        <dbReference type="EMBL" id="KAH9381444.1"/>
    </source>
</evidence>
<proteinExistence type="predicted"/>
<dbReference type="Gene3D" id="3.90.180.10">
    <property type="entry name" value="Medium-chain alcohol dehydrogenases, catalytic domain"/>
    <property type="match status" value="1"/>
</dbReference>
<dbReference type="SUPFAM" id="SSF51735">
    <property type="entry name" value="NAD(P)-binding Rossmann-fold domains"/>
    <property type="match status" value="1"/>
</dbReference>
<gene>
    <name evidence="3" type="ORF">HPB48_008976</name>
</gene>
<comment type="caution">
    <text evidence="3">The sequence shown here is derived from an EMBL/GenBank/DDBJ whole genome shotgun (WGS) entry which is preliminary data.</text>
</comment>
<reference evidence="3 4" key="1">
    <citation type="journal article" date="2020" name="Cell">
        <title>Large-Scale Comparative Analyses of Tick Genomes Elucidate Their Genetic Diversity and Vector Capacities.</title>
        <authorList>
            <consortium name="Tick Genome and Microbiome Consortium (TIGMIC)"/>
            <person name="Jia N."/>
            <person name="Wang J."/>
            <person name="Shi W."/>
            <person name="Du L."/>
            <person name="Sun Y."/>
            <person name="Zhan W."/>
            <person name="Jiang J.F."/>
            <person name="Wang Q."/>
            <person name="Zhang B."/>
            <person name="Ji P."/>
            <person name="Bell-Sakyi L."/>
            <person name="Cui X.M."/>
            <person name="Yuan T.T."/>
            <person name="Jiang B.G."/>
            <person name="Yang W.F."/>
            <person name="Lam T.T."/>
            <person name="Chang Q.C."/>
            <person name="Ding S.J."/>
            <person name="Wang X.J."/>
            <person name="Zhu J.G."/>
            <person name="Ruan X.D."/>
            <person name="Zhao L."/>
            <person name="Wei J.T."/>
            <person name="Ye R.Z."/>
            <person name="Que T.C."/>
            <person name="Du C.H."/>
            <person name="Zhou Y.H."/>
            <person name="Cheng J.X."/>
            <person name="Dai P.F."/>
            <person name="Guo W.B."/>
            <person name="Han X.H."/>
            <person name="Huang E.J."/>
            <person name="Li L.F."/>
            <person name="Wei W."/>
            <person name="Gao Y.C."/>
            <person name="Liu J.Z."/>
            <person name="Shao H.Z."/>
            <person name="Wang X."/>
            <person name="Wang C.C."/>
            <person name="Yang T.C."/>
            <person name="Huo Q.B."/>
            <person name="Li W."/>
            <person name="Chen H.Y."/>
            <person name="Chen S.E."/>
            <person name="Zhou L.G."/>
            <person name="Ni X.B."/>
            <person name="Tian J.H."/>
            <person name="Sheng Y."/>
            <person name="Liu T."/>
            <person name="Pan Y.S."/>
            <person name="Xia L.Y."/>
            <person name="Li J."/>
            <person name="Zhao F."/>
            <person name="Cao W.C."/>
        </authorList>
    </citation>
    <scope>NUCLEOTIDE SEQUENCE [LARGE SCALE GENOMIC DNA]</scope>
    <source>
        <strain evidence="3">HaeL-2018</strain>
    </source>
</reference>
<evidence type="ECO:0000259" key="2">
    <source>
        <dbReference type="SMART" id="SM00829"/>
    </source>
</evidence>
<keyword evidence="1" id="KW-0812">Transmembrane</keyword>
<organism evidence="3 4">
    <name type="scientific">Haemaphysalis longicornis</name>
    <name type="common">Bush tick</name>
    <dbReference type="NCBI Taxonomy" id="44386"/>
    <lineage>
        <taxon>Eukaryota</taxon>
        <taxon>Metazoa</taxon>
        <taxon>Ecdysozoa</taxon>
        <taxon>Arthropoda</taxon>
        <taxon>Chelicerata</taxon>
        <taxon>Arachnida</taxon>
        <taxon>Acari</taxon>
        <taxon>Parasitiformes</taxon>
        <taxon>Ixodida</taxon>
        <taxon>Ixodoidea</taxon>
        <taxon>Ixodidae</taxon>
        <taxon>Haemaphysalinae</taxon>
        <taxon>Haemaphysalis</taxon>
    </lineage>
</organism>
<evidence type="ECO:0000313" key="4">
    <source>
        <dbReference type="Proteomes" id="UP000821853"/>
    </source>
</evidence>
<dbReference type="OrthoDB" id="3509362at2759"/>
<dbReference type="SMART" id="SM00829">
    <property type="entry name" value="PKS_ER"/>
    <property type="match status" value="1"/>
</dbReference>
<name>A0A9J6H485_HAELO</name>
<dbReference type="InterPro" id="IPR042633">
    <property type="entry name" value="CRYZL1"/>
</dbReference>
<keyword evidence="4" id="KW-1185">Reference proteome</keyword>
<dbReference type="GO" id="GO:0016491">
    <property type="term" value="F:oxidoreductase activity"/>
    <property type="evidence" value="ECO:0007669"/>
    <property type="project" value="InterPro"/>
</dbReference>
<accession>A0A9J6H485</accession>
<dbReference type="VEuPathDB" id="VectorBase:HLOH_043785"/>
<feature type="transmembrane region" description="Helical" evidence="1">
    <location>
        <begin position="267"/>
        <end position="288"/>
    </location>
</feature>
<dbReference type="AlphaFoldDB" id="A0A9J6H485"/>
<dbReference type="PANTHER" id="PTHR44461:SF1">
    <property type="entry name" value="QUINONE OXIDOREDUCTASE-LIKE PROTEIN 1"/>
    <property type="match status" value="1"/>
</dbReference>
<dbReference type="EMBL" id="JABSTR010000011">
    <property type="protein sequence ID" value="KAH9381444.1"/>
    <property type="molecule type" value="Genomic_DNA"/>
</dbReference>
<keyword evidence="1" id="KW-0472">Membrane</keyword>
<protein>
    <recommendedName>
        <fullName evidence="2">Enoyl reductase (ER) domain-containing protein</fullName>
    </recommendedName>
</protein>
<dbReference type="PANTHER" id="PTHR44461">
    <property type="entry name" value="QUINONE OXIDOREDUCTASE-LIKE PROTEIN 1"/>
    <property type="match status" value="1"/>
</dbReference>